<feature type="region of interest" description="Disordered" evidence="1">
    <location>
        <begin position="1422"/>
        <end position="1669"/>
    </location>
</feature>
<reference evidence="2" key="1">
    <citation type="submission" date="2014-11" db="EMBL/GenBank/DDBJ databases">
        <authorList>
            <person name="Otto D Thomas"/>
            <person name="Naeem Raeece"/>
        </authorList>
    </citation>
    <scope>NUCLEOTIDE SEQUENCE</scope>
</reference>
<dbReference type="VEuPathDB" id="CryptoDB:Cvel_12674"/>
<evidence type="ECO:0000313" key="2">
    <source>
        <dbReference type="EMBL" id="CEM54296.1"/>
    </source>
</evidence>
<evidence type="ECO:0000256" key="1">
    <source>
        <dbReference type="SAM" id="MobiDB-lite"/>
    </source>
</evidence>
<feature type="region of interest" description="Disordered" evidence="1">
    <location>
        <begin position="2132"/>
        <end position="2180"/>
    </location>
</feature>
<feature type="compositionally biased region" description="Basic and acidic residues" evidence="1">
    <location>
        <begin position="1924"/>
        <end position="1935"/>
    </location>
</feature>
<feature type="compositionally biased region" description="Polar residues" evidence="1">
    <location>
        <begin position="2079"/>
        <end position="2092"/>
    </location>
</feature>
<feature type="compositionally biased region" description="Basic and acidic residues" evidence="1">
    <location>
        <begin position="1490"/>
        <end position="1502"/>
    </location>
</feature>
<feature type="compositionally biased region" description="Basic residues" evidence="1">
    <location>
        <begin position="1616"/>
        <end position="1631"/>
    </location>
</feature>
<feature type="compositionally biased region" description="Basic and acidic residues" evidence="1">
    <location>
        <begin position="2143"/>
        <end position="2153"/>
    </location>
</feature>
<feature type="compositionally biased region" description="Basic and acidic residues" evidence="1">
    <location>
        <begin position="1982"/>
        <end position="2025"/>
    </location>
</feature>
<feature type="compositionally biased region" description="Pro residues" evidence="1">
    <location>
        <begin position="1720"/>
        <end position="1733"/>
    </location>
</feature>
<feature type="region of interest" description="Disordered" evidence="1">
    <location>
        <begin position="1688"/>
        <end position="1771"/>
    </location>
</feature>
<feature type="compositionally biased region" description="Basic and acidic residues" evidence="1">
    <location>
        <begin position="22"/>
        <end position="31"/>
    </location>
</feature>
<feature type="compositionally biased region" description="Basic and acidic residues" evidence="1">
    <location>
        <begin position="1632"/>
        <end position="1656"/>
    </location>
</feature>
<feature type="region of interest" description="Disordered" evidence="1">
    <location>
        <begin position="2195"/>
        <end position="2287"/>
    </location>
</feature>
<protein>
    <submittedName>
        <fullName evidence="2">Uncharacterized protein</fullName>
    </submittedName>
</protein>
<feature type="compositionally biased region" description="Low complexity" evidence="1">
    <location>
        <begin position="1504"/>
        <end position="1520"/>
    </location>
</feature>
<feature type="region of interest" description="Disordered" evidence="1">
    <location>
        <begin position="727"/>
        <end position="770"/>
    </location>
</feature>
<feature type="compositionally biased region" description="Low complexity" evidence="1">
    <location>
        <begin position="1958"/>
        <end position="1967"/>
    </location>
</feature>
<dbReference type="EMBL" id="CDMZ01005774">
    <property type="protein sequence ID" value="CEM54296.1"/>
    <property type="molecule type" value="Genomic_DNA"/>
</dbReference>
<feature type="region of interest" description="Disordered" evidence="1">
    <location>
        <begin position="1140"/>
        <end position="1169"/>
    </location>
</feature>
<gene>
    <name evidence="2" type="ORF">Cvel_12674</name>
</gene>
<feature type="compositionally biased region" description="Polar residues" evidence="1">
    <location>
        <begin position="1692"/>
        <end position="1702"/>
    </location>
</feature>
<feature type="region of interest" description="Disordered" evidence="1">
    <location>
        <begin position="1898"/>
        <end position="2111"/>
    </location>
</feature>
<proteinExistence type="predicted"/>
<feature type="compositionally biased region" description="Low complexity" evidence="1">
    <location>
        <begin position="2026"/>
        <end position="2036"/>
    </location>
</feature>
<feature type="compositionally biased region" description="Basic and acidic residues" evidence="1">
    <location>
        <begin position="1743"/>
        <end position="1752"/>
    </location>
</feature>
<feature type="compositionally biased region" description="Basic and acidic residues" evidence="1">
    <location>
        <begin position="1538"/>
        <end position="1553"/>
    </location>
</feature>
<feature type="compositionally biased region" description="Basic residues" evidence="1">
    <location>
        <begin position="2269"/>
        <end position="2279"/>
    </location>
</feature>
<feature type="compositionally biased region" description="Polar residues" evidence="1">
    <location>
        <begin position="1753"/>
        <end position="1762"/>
    </location>
</feature>
<feature type="compositionally biased region" description="Basic and acidic residues" evidence="1">
    <location>
        <begin position="1450"/>
        <end position="1463"/>
    </location>
</feature>
<accession>A0A0G4IB76</accession>
<sequence length="2287" mass="252581">MECPGSVSGMVDASCSTPAVGESERVAREQGDGVGGGQEKEMTSEEQPAAFQEATAESEGITSLPPKPEEVQEGLEEPGIPKGSEEDCKEAFRNFLHLHRLSSLLDRLEKEKLPSTIWTDATVFCRSDGEFEDKFDFCQSAFEHDEESLDELFKARRWAELAFQVSWDFQACRDFLERHGLLSTEVLARLDQMSPWSFRSFHSPEWGEKEKFSFCEALFHEDSELVKQLSEKREGVRKFNLNDFGVEREGAWRSDRADFVSCRDFLLSHNLEGLLERLEGMGLCKTIGFRENRRDKSRWEAVKDGLDFVAFVLADEVETREGTLSVVSLSPDVDSMLQDVKAIWTEKVKATAEGALMKRLLSASRCEAEINEKGEGKDVLECRDFLERHKAAFIVGCLNMNQISSAAFEGFANVSSEHERFSFCRDRISRPLGSRTHIEFMTAGDIAAVLSVHFPHCGKKDVAFFPKYLDFDVGSLSFMQFHSLLMESREGREEMENLLKGVQNRRSYPFTHGCEWSPLKSWDGPFDARKTDMEGKLVCFVVDREEPACVFGLDGPCFCFLACVREAPCPAGSRDAFLPGMSLRDLGFDPQRHAIQIAPVSVFHFEDRNCQLIRPCVDVRAQRGGDVTDEWGDVGGGLQALSVRDSFVRSLSIESSAELLKVYTREAFATAEKISEGLSKIREAEGGVMEMGEGGEASHEKLRRAFWKAELLLETKFRDGTDALRGEARKRPQGAMNGPLQGPPDCRKKGGQTQGGKAGEKDSNVPSAIVPSNGKIVSPVECCYEEAETRLSSAFSGFSIDSRAFASLRSVDMSSSVQISEDQWFVHSWCQKGFHQVAKGKLRMSRKQLRLVLRTQLLLDGRGGQEDEWIDALIANEEFVGISVLEHTGYDWVSDGDRGGRTKRDRQKGKSSTQKEEAAMIGDFSFVFLGIMLRDRWKLYTKQGKRPQCGGADKWGEPVLAFGVALFARVFPWHVASRRSVTVHSGLPIGGFKRVRGDDDQYLIRLFWEEGKPRLGLARPESTFFPSFPPIELPGLLPFRAFFPLSSKTQKWKVGDDSCAIVRFWTALLPVVKKQTGEEPGLAYLRLARALLEQWEKRKRDVEKHPNRETWSLPRKTEFMLLEALTFFFERGQLSPRQRAGKVSLLSSKGEKGKSGNQTKAGGRKKGNGEKKYTEFERYVADWLIEIEEKSGGGFLVGAISLGRRPFGPSYASPSAPFLCTDEIMFRMAGRYEGGFSLARSDSTEDEKRIRKIRRRPWVSSGEETGDSGLVKDSSSVDGEGCGCGNAECYNCRGGGRIVLGHVPFLPGDPSDPCETLFEEVFWRDVKNGMYERRPTASDCASALLALFGEGDREVLLEELGGFEGEEDDDERIHCQEVTDWVCSLFRDEVCKVLEDPSEDVIRRAKRVRAEWEGRGADGFIDLLGAGSTPPPLPKTPAFSCSEKGQGGENRTDDGKRGGEKGNEGLASEMGREDAKPQTKKVSQAQPVGVERREAEVEEKGKKGTSAAAKCCPSASAVSSDTALPVLLPAAGSVLAGKEQKEADPTMGREKGTEGISVAQSQQQQGGQGGEANAGDSKKKKQTAPKGDQQLHIPHPQFLTPPTEEQVREVEAEGSKKKKKKKKKAKKAVKRERREEREREEERQREWEEKKRKEDLANAFDLGAFRDPHEITREIQRTFWHFDDPIEECQENSEMSDSSILSPSPLKRKKRSPSAEPPERPPLTLPFQFPPCSPLLSLSLQADPKEEKERPNENTPQATSSDLPPVPVEAAAGLPESHTECLKALTKEVTATSLSTAMGSTLRLEASLCTLGEGSLSRSVVESVSLGFAVTDRPKEQTSFTHPAVPDPDVTLGGNPKLLPVCAASSSVSLPRAPAEVDSYHSATVVLKESAVPLFLPSPEDADLAKGFEGGEREDEERVSDSPSRAETHEKEKIDLGVSRHQSVSVCGEGEAEEQSTEEMGGLSRVVPLPPSLLNPDVQRPSFKERIEEKAKRGADPQEPGREDLPSVCSQREEEKGEGGSERSGRSGSSGRSSSRVVRRHRHPPAAVPEGLPVTLEKSPDSPTTEHSPSKDLGAVSTFPRTCRSSVPTSSAPELRGRTAAAVSLPLPKPGEKEIESKCELANGIHPPDIGAIVLAPSNEPSEFSRESDRANLGRDGSLNSPPRSCDSSLAVSRSVSGEELVKAKSCTAAASFLISDLKPESGQASSSQVRREEIPKSPNSFQRGLQMEEEEEGSRCRSTEAVPVSEQNDEMAPPFAQKGASEEGVPVARRRSQRRQREKRCGVWGE</sequence>
<name>A0A0G4IB76_9ALVE</name>
<feature type="compositionally biased region" description="Polar residues" evidence="1">
    <location>
        <begin position="2158"/>
        <end position="2176"/>
    </location>
</feature>
<feature type="compositionally biased region" description="Basic and acidic residues" evidence="1">
    <location>
        <begin position="1605"/>
        <end position="1615"/>
    </location>
</feature>
<feature type="region of interest" description="Disordered" evidence="1">
    <location>
        <begin position="1"/>
        <end position="84"/>
    </location>
</feature>
<organism evidence="2">
    <name type="scientific">Chromera velia CCMP2878</name>
    <dbReference type="NCBI Taxonomy" id="1169474"/>
    <lineage>
        <taxon>Eukaryota</taxon>
        <taxon>Sar</taxon>
        <taxon>Alveolata</taxon>
        <taxon>Colpodellida</taxon>
        <taxon>Chromeraceae</taxon>
        <taxon>Chromera</taxon>
    </lineage>
</organism>